<dbReference type="AlphaFoldDB" id="A0A0F8WEL3"/>
<sequence length="76" mass="9081">MEMGKMTIGKIAFADKIIHIDFKQAVIDIHHIRYIPRWKRWLLSWLPTHHYSDSGVYVSTKYWCGVIYIIDMQNAE</sequence>
<accession>A0A0F8WEL3</accession>
<name>A0A0F8WEL3_9ZZZZ</name>
<gene>
    <name evidence="1" type="ORF">LCGC14_3079320</name>
</gene>
<organism evidence="1">
    <name type="scientific">marine sediment metagenome</name>
    <dbReference type="NCBI Taxonomy" id="412755"/>
    <lineage>
        <taxon>unclassified sequences</taxon>
        <taxon>metagenomes</taxon>
        <taxon>ecological metagenomes</taxon>
    </lineage>
</organism>
<dbReference type="EMBL" id="LAZR01065721">
    <property type="protein sequence ID" value="KKK54968.1"/>
    <property type="molecule type" value="Genomic_DNA"/>
</dbReference>
<reference evidence="1" key="1">
    <citation type="journal article" date="2015" name="Nature">
        <title>Complex archaea that bridge the gap between prokaryotes and eukaryotes.</title>
        <authorList>
            <person name="Spang A."/>
            <person name="Saw J.H."/>
            <person name="Jorgensen S.L."/>
            <person name="Zaremba-Niedzwiedzka K."/>
            <person name="Martijn J."/>
            <person name="Lind A.E."/>
            <person name="van Eijk R."/>
            <person name="Schleper C."/>
            <person name="Guy L."/>
            <person name="Ettema T.J."/>
        </authorList>
    </citation>
    <scope>NUCLEOTIDE SEQUENCE</scope>
</reference>
<evidence type="ECO:0000313" key="1">
    <source>
        <dbReference type="EMBL" id="KKK54968.1"/>
    </source>
</evidence>
<proteinExistence type="predicted"/>
<comment type="caution">
    <text evidence="1">The sequence shown here is derived from an EMBL/GenBank/DDBJ whole genome shotgun (WGS) entry which is preliminary data.</text>
</comment>
<protein>
    <submittedName>
        <fullName evidence="1">Uncharacterized protein</fullName>
    </submittedName>
</protein>